<evidence type="ECO:0000313" key="1">
    <source>
        <dbReference type="EMBL" id="KHG17642.1"/>
    </source>
</evidence>
<dbReference type="Proteomes" id="UP000032142">
    <property type="component" value="Unassembled WGS sequence"/>
</dbReference>
<reference evidence="2" key="1">
    <citation type="submission" date="2014-09" db="EMBL/GenBank/DDBJ databases">
        <authorList>
            <person name="Mudge J."/>
            <person name="Ramaraj T."/>
            <person name="Lindquist I.E."/>
            <person name="Bharti A.K."/>
            <person name="Sundararajan A."/>
            <person name="Cameron C.T."/>
            <person name="Woodward J.E."/>
            <person name="May G.D."/>
            <person name="Brubaker C."/>
            <person name="Broadhvest J."/>
            <person name="Wilkins T.A."/>
        </authorList>
    </citation>
    <scope>NUCLEOTIDE SEQUENCE</scope>
    <source>
        <strain evidence="2">cv. AKA8401</strain>
    </source>
</reference>
<proteinExistence type="predicted"/>
<name>A0A0B0NYB0_GOSAR</name>
<dbReference type="EMBL" id="KN408725">
    <property type="protein sequence ID" value="KHG17642.1"/>
    <property type="molecule type" value="Genomic_DNA"/>
</dbReference>
<protein>
    <submittedName>
        <fullName evidence="1">Uncharacterized protein</fullName>
    </submittedName>
</protein>
<dbReference type="AlphaFoldDB" id="A0A0B0NYB0"/>
<evidence type="ECO:0000313" key="2">
    <source>
        <dbReference type="Proteomes" id="UP000032142"/>
    </source>
</evidence>
<gene>
    <name evidence="1" type="ORF">F383_05451</name>
</gene>
<keyword evidence="2" id="KW-1185">Reference proteome</keyword>
<sequence>MLNKALRSHSYIRSFAVLTNWFSLKEFTSHQL</sequence>
<accession>A0A0B0NYB0</accession>
<organism evidence="1 2">
    <name type="scientific">Gossypium arboreum</name>
    <name type="common">Tree cotton</name>
    <name type="synonym">Gossypium nanking</name>
    <dbReference type="NCBI Taxonomy" id="29729"/>
    <lineage>
        <taxon>Eukaryota</taxon>
        <taxon>Viridiplantae</taxon>
        <taxon>Streptophyta</taxon>
        <taxon>Embryophyta</taxon>
        <taxon>Tracheophyta</taxon>
        <taxon>Spermatophyta</taxon>
        <taxon>Magnoliopsida</taxon>
        <taxon>eudicotyledons</taxon>
        <taxon>Gunneridae</taxon>
        <taxon>Pentapetalae</taxon>
        <taxon>rosids</taxon>
        <taxon>malvids</taxon>
        <taxon>Malvales</taxon>
        <taxon>Malvaceae</taxon>
        <taxon>Malvoideae</taxon>
        <taxon>Gossypium</taxon>
    </lineage>
</organism>